<dbReference type="PROSITE" id="PS51257">
    <property type="entry name" value="PROKAR_LIPOPROTEIN"/>
    <property type="match status" value="1"/>
</dbReference>
<feature type="domain" description="RagB/SusD" evidence="6">
    <location>
        <begin position="356"/>
        <end position="451"/>
    </location>
</feature>
<dbReference type="InterPro" id="IPR033985">
    <property type="entry name" value="SusD-like_N"/>
</dbReference>
<proteinExistence type="inferred from homology"/>
<dbReference type="RefSeq" id="WP_021071688.1">
    <property type="nucleotide sequence ID" value="NZ_ATDL01000020.1"/>
</dbReference>
<comment type="subcellular location">
    <subcellularLocation>
        <location evidence="1">Cell outer membrane</location>
    </subcellularLocation>
</comment>
<dbReference type="Pfam" id="PF14322">
    <property type="entry name" value="SusD-like_3"/>
    <property type="match status" value="1"/>
</dbReference>
<gene>
    <name evidence="8" type="ORF">M472_03980</name>
</gene>
<dbReference type="Proteomes" id="UP000016584">
    <property type="component" value="Unassembled WGS sequence"/>
</dbReference>
<evidence type="ECO:0000259" key="6">
    <source>
        <dbReference type="Pfam" id="PF07980"/>
    </source>
</evidence>
<dbReference type="eggNOG" id="COG3193">
    <property type="taxonomic scope" value="Bacteria"/>
</dbReference>
<keyword evidence="4" id="KW-0472">Membrane</keyword>
<evidence type="ECO:0008006" key="10">
    <source>
        <dbReference type="Google" id="ProtNLM"/>
    </source>
</evidence>
<evidence type="ECO:0000256" key="1">
    <source>
        <dbReference type="ARBA" id="ARBA00004442"/>
    </source>
</evidence>
<evidence type="ECO:0000256" key="2">
    <source>
        <dbReference type="ARBA" id="ARBA00006275"/>
    </source>
</evidence>
<accession>U2IYY9</accession>
<feature type="domain" description="SusD-like N-terminal" evidence="7">
    <location>
        <begin position="22"/>
        <end position="233"/>
    </location>
</feature>
<dbReference type="InterPro" id="IPR011990">
    <property type="entry name" value="TPR-like_helical_dom_sf"/>
</dbReference>
<keyword evidence="5" id="KW-0998">Cell outer membrane</keyword>
<organism evidence="8 9">
    <name type="scientific">Sphingobacterium paucimobilis HER1398</name>
    <dbReference type="NCBI Taxonomy" id="1346330"/>
    <lineage>
        <taxon>Bacteria</taxon>
        <taxon>Pseudomonadati</taxon>
        <taxon>Bacteroidota</taxon>
        <taxon>Sphingobacteriia</taxon>
        <taxon>Sphingobacteriales</taxon>
        <taxon>Sphingobacteriaceae</taxon>
        <taxon>Sphingobacterium</taxon>
    </lineage>
</organism>
<dbReference type="SUPFAM" id="SSF48452">
    <property type="entry name" value="TPR-like"/>
    <property type="match status" value="1"/>
</dbReference>
<evidence type="ECO:0000256" key="4">
    <source>
        <dbReference type="ARBA" id="ARBA00023136"/>
    </source>
</evidence>
<keyword evidence="9" id="KW-1185">Reference proteome</keyword>
<dbReference type="Gene3D" id="1.25.40.900">
    <property type="match status" value="1"/>
</dbReference>
<protein>
    <recommendedName>
        <fullName evidence="10">SusD-like N-terminal domain-containing protein</fullName>
    </recommendedName>
</protein>
<evidence type="ECO:0000256" key="5">
    <source>
        <dbReference type="ARBA" id="ARBA00023237"/>
    </source>
</evidence>
<dbReference type="EMBL" id="ATDL01000020">
    <property type="protein sequence ID" value="ERJ57919.1"/>
    <property type="molecule type" value="Genomic_DNA"/>
</dbReference>
<sequence length="491" mass="56536">MSIKYYIYSVIISSLTLSGCTKFLEVTPRSTVSDDKLFEDEPGFQQALNGVYNEMSGRSLYGDNLSMGYLSALAKNYTMTQSSHRFYLTNTFDYKNSSSVESVWNKSYTAIATLNNVLNQMENRKELFKENNYSLIKGEALALRAYLHFDLLRLFGQNYQSNPSAKAIPYRTVYDLNVKEAQTSQEVIEMTLRDLDEAEELLATTDPIVVNKDLYRRYRINYYAVLGLKARVYNYINDGVQASEYADKVIASDLFPFVEKSAITTKDVKRKDRLFSSELVFSLRAKDIGKWADGSVDKKNDVYFHYTISGASNYTLTMPDANYRSLFEVPANPDTDPVDYRYAHLIEREDILANEVYPSKYWQTWEPGSGEISRDRKDQTIPLIRISEMYYILAKNATSIDKALGYLNIVRQNRGIVKDLTTSNIVHEGLLLDEITKEYQKEFYAEGQTFFWYKQIGATSIKFYAGTVVPENYVFPIPITEQEYNPSYNNK</sequence>
<keyword evidence="3" id="KW-0732">Signal</keyword>
<dbReference type="InterPro" id="IPR012944">
    <property type="entry name" value="SusD_RagB_dom"/>
</dbReference>
<dbReference type="GO" id="GO:0009279">
    <property type="term" value="C:cell outer membrane"/>
    <property type="evidence" value="ECO:0007669"/>
    <property type="project" value="UniProtKB-SubCell"/>
</dbReference>
<evidence type="ECO:0000259" key="7">
    <source>
        <dbReference type="Pfam" id="PF14322"/>
    </source>
</evidence>
<dbReference type="STRING" id="1346330.M472_03980"/>
<comment type="caution">
    <text evidence="8">The sequence shown here is derived from an EMBL/GenBank/DDBJ whole genome shotgun (WGS) entry which is preliminary data.</text>
</comment>
<name>U2IYY9_9SPHI</name>
<evidence type="ECO:0000256" key="3">
    <source>
        <dbReference type="ARBA" id="ARBA00022729"/>
    </source>
</evidence>
<dbReference type="AlphaFoldDB" id="U2IYY9"/>
<reference evidence="8 9" key="1">
    <citation type="journal article" date="2013" name="Genome Announc.">
        <title>The Draft Genome Sequence of Sphingomonas paucimobilis Strain HER1398 (Proteobacteria), Host to the Giant PAU Phage, Indicates That It Is a Member of the Genus Sphingobacterium (Bacteroidetes).</title>
        <authorList>
            <person name="White R.A.III."/>
            <person name="Suttle C.A."/>
        </authorList>
    </citation>
    <scope>NUCLEOTIDE SEQUENCE [LARGE SCALE GENOMIC DNA]</scope>
    <source>
        <strain evidence="8 9">HER1398</strain>
    </source>
</reference>
<dbReference type="OrthoDB" id="1097962at2"/>
<evidence type="ECO:0000313" key="9">
    <source>
        <dbReference type="Proteomes" id="UP000016584"/>
    </source>
</evidence>
<comment type="similarity">
    <text evidence="2">Belongs to the SusD family.</text>
</comment>
<dbReference type="PATRIC" id="fig|1346330.5.peg.3556"/>
<evidence type="ECO:0000313" key="8">
    <source>
        <dbReference type="EMBL" id="ERJ57919.1"/>
    </source>
</evidence>
<dbReference type="Pfam" id="PF07980">
    <property type="entry name" value="SusD_RagB"/>
    <property type="match status" value="1"/>
</dbReference>
<dbReference type="Gene3D" id="1.25.40.390">
    <property type="match status" value="1"/>
</dbReference>